<dbReference type="AlphaFoldDB" id="L1IAD9"/>
<dbReference type="Gene3D" id="1.10.510.10">
    <property type="entry name" value="Transferase(Phosphotransferase) domain 1"/>
    <property type="match status" value="1"/>
</dbReference>
<dbReference type="RefSeq" id="XP_005820178.1">
    <property type="nucleotide sequence ID" value="XM_005820121.1"/>
</dbReference>
<dbReference type="Gene3D" id="2.30.29.30">
    <property type="entry name" value="Pleckstrin-homology domain (PH domain)/Phosphotyrosine-binding domain (PTB)"/>
    <property type="match status" value="1"/>
</dbReference>
<dbReference type="EnsemblProtists" id="EKX33198">
    <property type="protein sequence ID" value="EKX33198"/>
    <property type="gene ID" value="GUITHDRAFT_120642"/>
</dbReference>
<evidence type="ECO:0000259" key="4">
    <source>
        <dbReference type="PROSITE" id="PS50011"/>
    </source>
</evidence>
<reference evidence="5 7" key="1">
    <citation type="journal article" date="2012" name="Nature">
        <title>Algal genomes reveal evolutionary mosaicism and the fate of nucleomorphs.</title>
        <authorList>
            <consortium name="DOE Joint Genome Institute"/>
            <person name="Curtis B.A."/>
            <person name="Tanifuji G."/>
            <person name="Burki F."/>
            <person name="Gruber A."/>
            <person name="Irimia M."/>
            <person name="Maruyama S."/>
            <person name="Arias M.C."/>
            <person name="Ball S.G."/>
            <person name="Gile G.H."/>
            <person name="Hirakawa Y."/>
            <person name="Hopkins J.F."/>
            <person name="Kuo A."/>
            <person name="Rensing S.A."/>
            <person name="Schmutz J."/>
            <person name="Symeonidi A."/>
            <person name="Elias M."/>
            <person name="Eveleigh R.J."/>
            <person name="Herman E.K."/>
            <person name="Klute M.J."/>
            <person name="Nakayama T."/>
            <person name="Obornik M."/>
            <person name="Reyes-Prieto A."/>
            <person name="Armbrust E.V."/>
            <person name="Aves S.J."/>
            <person name="Beiko R.G."/>
            <person name="Coutinho P."/>
            <person name="Dacks J.B."/>
            <person name="Durnford D.G."/>
            <person name="Fast N.M."/>
            <person name="Green B.R."/>
            <person name="Grisdale C.J."/>
            <person name="Hempel F."/>
            <person name="Henrissat B."/>
            <person name="Hoppner M.P."/>
            <person name="Ishida K."/>
            <person name="Kim E."/>
            <person name="Koreny L."/>
            <person name="Kroth P.G."/>
            <person name="Liu Y."/>
            <person name="Malik S.B."/>
            <person name="Maier U.G."/>
            <person name="McRose D."/>
            <person name="Mock T."/>
            <person name="Neilson J.A."/>
            <person name="Onodera N.T."/>
            <person name="Poole A.M."/>
            <person name="Pritham E.J."/>
            <person name="Richards T.A."/>
            <person name="Rocap G."/>
            <person name="Roy S.W."/>
            <person name="Sarai C."/>
            <person name="Schaack S."/>
            <person name="Shirato S."/>
            <person name="Slamovits C.H."/>
            <person name="Spencer D.F."/>
            <person name="Suzuki S."/>
            <person name="Worden A.Z."/>
            <person name="Zauner S."/>
            <person name="Barry K."/>
            <person name="Bell C."/>
            <person name="Bharti A.K."/>
            <person name="Crow J.A."/>
            <person name="Grimwood J."/>
            <person name="Kramer R."/>
            <person name="Lindquist E."/>
            <person name="Lucas S."/>
            <person name="Salamov A."/>
            <person name="McFadden G.I."/>
            <person name="Lane C.E."/>
            <person name="Keeling P.J."/>
            <person name="Gray M.W."/>
            <person name="Grigoriev I.V."/>
            <person name="Archibald J.M."/>
        </authorList>
    </citation>
    <scope>NUCLEOTIDE SEQUENCE</scope>
    <source>
        <strain evidence="5 7">CCMP2712</strain>
    </source>
</reference>
<evidence type="ECO:0000313" key="7">
    <source>
        <dbReference type="Proteomes" id="UP000011087"/>
    </source>
</evidence>
<dbReference type="KEGG" id="gtt:GUITHDRAFT_120642"/>
<dbReference type="InterPro" id="IPR000719">
    <property type="entry name" value="Prot_kinase_dom"/>
</dbReference>
<keyword evidence="2" id="KW-0862">Zinc</keyword>
<dbReference type="PROSITE" id="PS50003">
    <property type="entry name" value="PH_DOMAIN"/>
    <property type="match status" value="1"/>
</dbReference>
<dbReference type="GO" id="GO:0004672">
    <property type="term" value="F:protein kinase activity"/>
    <property type="evidence" value="ECO:0007669"/>
    <property type="project" value="InterPro"/>
</dbReference>
<evidence type="ECO:0000313" key="6">
    <source>
        <dbReference type="EnsemblProtists" id="EKX33198"/>
    </source>
</evidence>
<dbReference type="InterPro" id="IPR045258">
    <property type="entry name" value="ACAP1/2/3-like"/>
</dbReference>
<dbReference type="SUPFAM" id="SSF56112">
    <property type="entry name" value="Protein kinase-like (PK-like)"/>
    <property type="match status" value="1"/>
</dbReference>
<dbReference type="InterPro" id="IPR011993">
    <property type="entry name" value="PH-like_dom_sf"/>
</dbReference>
<evidence type="ECO:0000256" key="2">
    <source>
        <dbReference type="ARBA" id="ARBA00022833"/>
    </source>
</evidence>
<dbReference type="GO" id="GO:0005096">
    <property type="term" value="F:GTPase activator activity"/>
    <property type="evidence" value="ECO:0007669"/>
    <property type="project" value="InterPro"/>
</dbReference>
<dbReference type="GeneID" id="17289931"/>
<evidence type="ECO:0000313" key="5">
    <source>
        <dbReference type="EMBL" id="EKX33198.1"/>
    </source>
</evidence>
<dbReference type="GO" id="GO:0005524">
    <property type="term" value="F:ATP binding"/>
    <property type="evidence" value="ECO:0007669"/>
    <property type="project" value="InterPro"/>
</dbReference>
<evidence type="ECO:0000256" key="1">
    <source>
        <dbReference type="ARBA" id="ARBA00022723"/>
    </source>
</evidence>
<dbReference type="PANTHER" id="PTHR23180">
    <property type="entry name" value="CENTAURIN/ARF"/>
    <property type="match status" value="1"/>
</dbReference>
<dbReference type="PROSITE" id="PS50011">
    <property type="entry name" value="PROTEIN_KINASE_DOM"/>
    <property type="match status" value="1"/>
</dbReference>
<proteinExistence type="predicted"/>
<feature type="domain" description="PH" evidence="3">
    <location>
        <begin position="21"/>
        <end position="124"/>
    </location>
</feature>
<keyword evidence="7" id="KW-1185">Reference proteome</keyword>
<evidence type="ECO:0000259" key="3">
    <source>
        <dbReference type="PROSITE" id="PS50003"/>
    </source>
</evidence>
<dbReference type="InterPro" id="IPR001849">
    <property type="entry name" value="PH_domain"/>
</dbReference>
<sequence length="266" mass="29706">MVVVVEDDAADGAMAAREEEEDLLEGVLLKRGGLFSGWKERLFVLTTKHIVYYESGNYMLASRSCTIKGSIPLSQVKSLDSLPEKKHGKRFCMAICSPSTTWVVRADTESDFNRWRDAIRNAIANAKPKAPQFGEVSSFLSAAGHLNTSNDPANLQDIESPTSPAQNDGEKCQFPGQKVEQLSKMKIVQHAKLEDVYTIGRVIDQGNNGKVFEGVDKRSGERVAIKQIDVGSSVEDDRNHMEIWQQVQHEHVVRLLDFYQTPSQVR</sequence>
<dbReference type="Pfam" id="PF00069">
    <property type="entry name" value="Pkinase"/>
    <property type="match status" value="1"/>
</dbReference>
<dbReference type="GO" id="GO:0046872">
    <property type="term" value="F:metal ion binding"/>
    <property type="evidence" value="ECO:0007669"/>
    <property type="project" value="UniProtKB-KW"/>
</dbReference>
<dbReference type="InterPro" id="IPR011009">
    <property type="entry name" value="Kinase-like_dom_sf"/>
</dbReference>
<reference evidence="6" key="3">
    <citation type="submission" date="2016-03" db="UniProtKB">
        <authorList>
            <consortium name="EnsemblProtists"/>
        </authorList>
    </citation>
    <scope>IDENTIFICATION</scope>
</reference>
<evidence type="ECO:0008006" key="8">
    <source>
        <dbReference type="Google" id="ProtNLM"/>
    </source>
</evidence>
<protein>
    <recommendedName>
        <fullName evidence="8">PH domain-containing protein</fullName>
    </recommendedName>
</protein>
<dbReference type="Proteomes" id="UP000011087">
    <property type="component" value="Unassembled WGS sequence"/>
</dbReference>
<reference evidence="7" key="2">
    <citation type="submission" date="2012-11" db="EMBL/GenBank/DDBJ databases">
        <authorList>
            <person name="Kuo A."/>
            <person name="Curtis B.A."/>
            <person name="Tanifuji G."/>
            <person name="Burki F."/>
            <person name="Gruber A."/>
            <person name="Irimia M."/>
            <person name="Maruyama S."/>
            <person name="Arias M.C."/>
            <person name="Ball S.G."/>
            <person name="Gile G.H."/>
            <person name="Hirakawa Y."/>
            <person name="Hopkins J.F."/>
            <person name="Rensing S.A."/>
            <person name="Schmutz J."/>
            <person name="Symeonidi A."/>
            <person name="Elias M."/>
            <person name="Eveleigh R.J."/>
            <person name="Herman E.K."/>
            <person name="Klute M.J."/>
            <person name="Nakayama T."/>
            <person name="Obornik M."/>
            <person name="Reyes-Prieto A."/>
            <person name="Armbrust E.V."/>
            <person name="Aves S.J."/>
            <person name="Beiko R.G."/>
            <person name="Coutinho P."/>
            <person name="Dacks J.B."/>
            <person name="Durnford D.G."/>
            <person name="Fast N.M."/>
            <person name="Green B.R."/>
            <person name="Grisdale C."/>
            <person name="Hempe F."/>
            <person name="Henrissat B."/>
            <person name="Hoppner M.P."/>
            <person name="Ishida K.-I."/>
            <person name="Kim E."/>
            <person name="Koreny L."/>
            <person name="Kroth P.G."/>
            <person name="Liu Y."/>
            <person name="Malik S.-B."/>
            <person name="Maier U.G."/>
            <person name="McRose D."/>
            <person name="Mock T."/>
            <person name="Neilson J.A."/>
            <person name="Onodera N.T."/>
            <person name="Poole A.M."/>
            <person name="Pritham E.J."/>
            <person name="Richards T.A."/>
            <person name="Rocap G."/>
            <person name="Roy S.W."/>
            <person name="Sarai C."/>
            <person name="Schaack S."/>
            <person name="Shirato S."/>
            <person name="Slamovits C.H."/>
            <person name="Spencer D.F."/>
            <person name="Suzuki S."/>
            <person name="Worden A.Z."/>
            <person name="Zauner S."/>
            <person name="Barry K."/>
            <person name="Bell C."/>
            <person name="Bharti A.K."/>
            <person name="Crow J.A."/>
            <person name="Grimwood J."/>
            <person name="Kramer R."/>
            <person name="Lindquist E."/>
            <person name="Lucas S."/>
            <person name="Salamov A."/>
            <person name="McFadden G.I."/>
            <person name="Lane C.E."/>
            <person name="Keeling P.J."/>
            <person name="Gray M.W."/>
            <person name="Grigoriev I.V."/>
            <person name="Archibald J.M."/>
        </authorList>
    </citation>
    <scope>NUCLEOTIDE SEQUENCE</scope>
    <source>
        <strain evidence="7">CCMP2712</strain>
    </source>
</reference>
<feature type="domain" description="Protein kinase" evidence="4">
    <location>
        <begin position="197"/>
        <end position="266"/>
    </location>
</feature>
<organism evidence="5">
    <name type="scientific">Guillardia theta (strain CCMP2712)</name>
    <name type="common">Cryptophyte</name>
    <dbReference type="NCBI Taxonomy" id="905079"/>
    <lineage>
        <taxon>Eukaryota</taxon>
        <taxon>Cryptophyceae</taxon>
        <taxon>Pyrenomonadales</taxon>
        <taxon>Geminigeraceae</taxon>
        <taxon>Guillardia</taxon>
    </lineage>
</organism>
<keyword evidence="1" id="KW-0479">Metal-binding</keyword>
<dbReference type="SUPFAM" id="SSF50729">
    <property type="entry name" value="PH domain-like"/>
    <property type="match status" value="1"/>
</dbReference>
<name>L1IAD9_GUITC</name>
<dbReference type="STRING" id="905079.L1IAD9"/>
<dbReference type="HOGENOM" id="CLU_1047472_0_0_1"/>
<dbReference type="SMART" id="SM00233">
    <property type="entry name" value="PH"/>
    <property type="match status" value="1"/>
</dbReference>
<dbReference type="PaxDb" id="55529-EKX33198"/>
<dbReference type="Pfam" id="PF00169">
    <property type="entry name" value="PH"/>
    <property type="match status" value="1"/>
</dbReference>
<dbReference type="EMBL" id="JH993152">
    <property type="protein sequence ID" value="EKX33198.1"/>
    <property type="molecule type" value="Genomic_DNA"/>
</dbReference>
<accession>L1IAD9</accession>
<gene>
    <name evidence="5" type="ORF">GUITHDRAFT_120642</name>
</gene>
<dbReference type="PANTHER" id="PTHR23180:SF160">
    <property type="entry name" value="ADP-RIBOSYLATION FACTOR GTPASE-ACTIVATING PROTEIN EFFECTOR PROTEIN 1"/>
    <property type="match status" value="1"/>
</dbReference>